<keyword evidence="2" id="KW-0808">Transferase</keyword>
<protein>
    <submittedName>
        <fullName evidence="2">Class I SAM-dependent methyltransferase</fullName>
    </submittedName>
</protein>
<comment type="caution">
    <text evidence="2">The sequence shown here is derived from an EMBL/GenBank/DDBJ whole genome shotgun (WGS) entry which is preliminary data.</text>
</comment>
<gene>
    <name evidence="2" type="ORF">F0185_20885</name>
</gene>
<evidence type="ECO:0000259" key="1">
    <source>
        <dbReference type="Pfam" id="PF13649"/>
    </source>
</evidence>
<organism evidence="2 3">
    <name type="scientific">Massilia rubra</name>
    <dbReference type="NCBI Taxonomy" id="2607910"/>
    <lineage>
        <taxon>Bacteria</taxon>
        <taxon>Pseudomonadati</taxon>
        <taxon>Pseudomonadota</taxon>
        <taxon>Betaproteobacteria</taxon>
        <taxon>Burkholderiales</taxon>
        <taxon>Oxalobacteraceae</taxon>
        <taxon>Telluria group</taxon>
        <taxon>Massilia</taxon>
    </lineage>
</organism>
<dbReference type="InterPro" id="IPR029063">
    <property type="entry name" value="SAM-dependent_MTases_sf"/>
</dbReference>
<reference evidence="2 3" key="1">
    <citation type="submission" date="2019-09" db="EMBL/GenBank/DDBJ databases">
        <title>Taxonomy of Antarctic Massilia spp.: description of Massilia rubra sp. nov., Massilia aquatica sp. nov., Massilia mucilaginosa sp. nov., Massilia frigida sp. nov. isolated from streams, lakes and regoliths.</title>
        <authorList>
            <person name="Holochova P."/>
            <person name="Sedlacek I."/>
            <person name="Kralova S."/>
            <person name="Maslanova I."/>
            <person name="Busse H.-J."/>
            <person name="Stankova E."/>
            <person name="Vrbovska V."/>
            <person name="Kovarovic V."/>
            <person name="Bartak M."/>
            <person name="Svec P."/>
            <person name="Pantucek R."/>
        </authorList>
    </citation>
    <scope>NUCLEOTIDE SEQUENCE [LARGE SCALE GENOMIC DNA]</scope>
    <source>
        <strain evidence="2 3">CCM 8692</strain>
    </source>
</reference>
<dbReference type="GO" id="GO:0032259">
    <property type="term" value="P:methylation"/>
    <property type="evidence" value="ECO:0007669"/>
    <property type="project" value="UniProtKB-KW"/>
</dbReference>
<sequence length="195" mass="20684">MTDALTNADASAWIARFAPLARRGEALDLACGTGRHARLLAALGHPVIALDRDPEALAAAAGPSITTLEFDLEDGTAPWPFEDGRFAVIVVTNYLHRPLIPALVRSLAPGGLLIYETFAGGNEAFGRPSNPAFLLHEGELLRQAAAHHLRVLAFEDGFTSVPKAAMVQRLCACGADFAREDARLDGGAAVTEARF</sequence>
<dbReference type="Proteomes" id="UP000785613">
    <property type="component" value="Unassembled WGS sequence"/>
</dbReference>
<accession>A0ABX0LMF9</accession>
<dbReference type="SUPFAM" id="SSF53335">
    <property type="entry name" value="S-adenosyl-L-methionine-dependent methyltransferases"/>
    <property type="match status" value="1"/>
</dbReference>
<dbReference type="GO" id="GO:0008168">
    <property type="term" value="F:methyltransferase activity"/>
    <property type="evidence" value="ECO:0007669"/>
    <property type="project" value="UniProtKB-KW"/>
</dbReference>
<dbReference type="Pfam" id="PF13649">
    <property type="entry name" value="Methyltransf_25"/>
    <property type="match status" value="1"/>
</dbReference>
<name>A0ABX0LMF9_9BURK</name>
<dbReference type="EMBL" id="VUYU01000015">
    <property type="protein sequence ID" value="NHZ36028.1"/>
    <property type="molecule type" value="Genomic_DNA"/>
</dbReference>
<proteinExistence type="predicted"/>
<dbReference type="Gene3D" id="3.40.50.150">
    <property type="entry name" value="Vaccinia Virus protein VP39"/>
    <property type="match status" value="1"/>
</dbReference>
<keyword evidence="3" id="KW-1185">Reference proteome</keyword>
<feature type="domain" description="Methyltransferase" evidence="1">
    <location>
        <begin position="27"/>
        <end position="111"/>
    </location>
</feature>
<evidence type="ECO:0000313" key="3">
    <source>
        <dbReference type="Proteomes" id="UP000785613"/>
    </source>
</evidence>
<dbReference type="RefSeq" id="WP_167227762.1">
    <property type="nucleotide sequence ID" value="NZ_VUYU01000015.1"/>
</dbReference>
<dbReference type="CDD" id="cd02440">
    <property type="entry name" value="AdoMet_MTases"/>
    <property type="match status" value="1"/>
</dbReference>
<keyword evidence="2" id="KW-0489">Methyltransferase</keyword>
<evidence type="ECO:0000313" key="2">
    <source>
        <dbReference type="EMBL" id="NHZ36028.1"/>
    </source>
</evidence>
<dbReference type="InterPro" id="IPR041698">
    <property type="entry name" value="Methyltransf_25"/>
</dbReference>